<dbReference type="AlphaFoldDB" id="A0AAE3V871"/>
<evidence type="ECO:0000313" key="1">
    <source>
        <dbReference type="EMBL" id="MDQ0151561.1"/>
    </source>
</evidence>
<organism evidence="1 2">
    <name type="scientific">Moryella indoligenes</name>
    <dbReference type="NCBI Taxonomy" id="371674"/>
    <lineage>
        <taxon>Bacteria</taxon>
        <taxon>Bacillati</taxon>
        <taxon>Bacillota</taxon>
        <taxon>Clostridia</taxon>
        <taxon>Lachnospirales</taxon>
        <taxon>Lachnospiraceae</taxon>
        <taxon>Moryella</taxon>
    </lineage>
</organism>
<comment type="caution">
    <text evidence="1">The sequence shown here is derived from an EMBL/GenBank/DDBJ whole genome shotgun (WGS) entry which is preliminary data.</text>
</comment>
<gene>
    <name evidence="1" type="ORF">J2S20_000235</name>
</gene>
<evidence type="ECO:0008006" key="3">
    <source>
        <dbReference type="Google" id="ProtNLM"/>
    </source>
</evidence>
<dbReference type="InterPro" id="IPR032675">
    <property type="entry name" value="LRR_dom_sf"/>
</dbReference>
<protein>
    <recommendedName>
        <fullName evidence="3">Leucine-rich repeat domain-containing protein</fullName>
    </recommendedName>
</protein>
<dbReference type="Proteomes" id="UP001241537">
    <property type="component" value="Unassembled WGS sequence"/>
</dbReference>
<dbReference type="InterPro" id="IPR026906">
    <property type="entry name" value="LRR_5"/>
</dbReference>
<accession>A0AAE3V871</accession>
<dbReference type="Pfam" id="PF13306">
    <property type="entry name" value="LRR_5"/>
    <property type="match status" value="1"/>
</dbReference>
<dbReference type="Gene3D" id="3.80.10.10">
    <property type="entry name" value="Ribonuclease Inhibitor"/>
    <property type="match status" value="1"/>
</dbReference>
<keyword evidence="2" id="KW-1185">Reference proteome</keyword>
<dbReference type="EMBL" id="JAUSTO010000001">
    <property type="protein sequence ID" value="MDQ0151561.1"/>
    <property type="molecule type" value="Genomic_DNA"/>
</dbReference>
<evidence type="ECO:0000313" key="2">
    <source>
        <dbReference type="Proteomes" id="UP001241537"/>
    </source>
</evidence>
<reference evidence="1" key="1">
    <citation type="submission" date="2023-07" db="EMBL/GenBank/DDBJ databases">
        <title>Genomic Encyclopedia of Type Strains, Phase IV (KMG-IV): sequencing the most valuable type-strain genomes for metagenomic binning, comparative biology and taxonomic classification.</title>
        <authorList>
            <person name="Goeker M."/>
        </authorList>
    </citation>
    <scope>NUCLEOTIDE SEQUENCE</scope>
    <source>
        <strain evidence="1">DSM 19659</strain>
    </source>
</reference>
<sequence length="302" mass="33237">MNFCYETEGAGEARGAVLIGAEGDFRILSIPERVGGLPVRSIARNAFAGRCGAEELRIPGSVAEIGEFAFYDCARLERLELTDYTTEIGSGAFRGCGALSLLVLRVKQGSFAGFKDILSDLDQAISAELWFPDGMSRLFFPAFVNDFDEDTMARAIHPRIEGCGYSYRETVTRRRIDFRGYDRLFPRAVADGRGALGECAPAVEIAFSRLQYPYQLSGEAEAQYQSHLRDHAEELVPELIHSRDVARLRLLAERELLSSAAAAAGLRTAAEERQPELCGLLMEYGRGRSSAGKGTRFSLDEL</sequence>
<proteinExistence type="predicted"/>
<dbReference type="RefSeq" id="WP_106612026.1">
    <property type="nucleotide sequence ID" value="NZ_JAUSTO010000001.1"/>
</dbReference>
<name>A0AAE3V871_9FIRM</name>